<organism evidence="1 2">
    <name type="scientific">Tetrapyrgos nigripes</name>
    <dbReference type="NCBI Taxonomy" id="182062"/>
    <lineage>
        <taxon>Eukaryota</taxon>
        <taxon>Fungi</taxon>
        <taxon>Dikarya</taxon>
        <taxon>Basidiomycota</taxon>
        <taxon>Agaricomycotina</taxon>
        <taxon>Agaricomycetes</taxon>
        <taxon>Agaricomycetidae</taxon>
        <taxon>Agaricales</taxon>
        <taxon>Marasmiineae</taxon>
        <taxon>Marasmiaceae</taxon>
        <taxon>Tetrapyrgos</taxon>
    </lineage>
</organism>
<proteinExistence type="predicted"/>
<protein>
    <submittedName>
        <fullName evidence="1">Uncharacterized protein</fullName>
    </submittedName>
</protein>
<evidence type="ECO:0000313" key="2">
    <source>
        <dbReference type="Proteomes" id="UP000559256"/>
    </source>
</evidence>
<dbReference type="AlphaFoldDB" id="A0A8H5LLG6"/>
<reference evidence="1 2" key="1">
    <citation type="journal article" date="2020" name="ISME J.">
        <title>Uncovering the hidden diversity of litter-decomposition mechanisms in mushroom-forming fungi.</title>
        <authorList>
            <person name="Floudas D."/>
            <person name="Bentzer J."/>
            <person name="Ahren D."/>
            <person name="Johansson T."/>
            <person name="Persson P."/>
            <person name="Tunlid A."/>
        </authorList>
    </citation>
    <scope>NUCLEOTIDE SEQUENCE [LARGE SCALE GENOMIC DNA]</scope>
    <source>
        <strain evidence="1 2">CBS 291.85</strain>
    </source>
</reference>
<dbReference type="EMBL" id="JAACJM010000040">
    <property type="protein sequence ID" value="KAF5361479.1"/>
    <property type="molecule type" value="Genomic_DNA"/>
</dbReference>
<accession>A0A8H5LLG6</accession>
<keyword evidence="2" id="KW-1185">Reference proteome</keyword>
<dbReference type="Proteomes" id="UP000559256">
    <property type="component" value="Unassembled WGS sequence"/>
</dbReference>
<sequence length="128" mass="14858">MANCYDIILHHVIPPQEVLDLLTETFPQKWLDGDAKSIADPRYNHGRDLMPVKVLHLWKEVARAVRIQKEWREAYQTVENAVQSPEVSRYYLSAAAVFGQRGWDEGITIDETFTTYTFSHSRNYCDPS</sequence>
<name>A0A8H5LLG6_9AGAR</name>
<evidence type="ECO:0000313" key="1">
    <source>
        <dbReference type="EMBL" id="KAF5361479.1"/>
    </source>
</evidence>
<gene>
    <name evidence="1" type="ORF">D9758_006223</name>
</gene>
<dbReference type="OrthoDB" id="3258419at2759"/>
<comment type="caution">
    <text evidence="1">The sequence shown here is derived from an EMBL/GenBank/DDBJ whole genome shotgun (WGS) entry which is preliminary data.</text>
</comment>